<reference evidence="1" key="1">
    <citation type="journal article" date="2019" name="Sci. Rep.">
        <title>Draft genome of Tanacetum cinerariifolium, the natural source of mosquito coil.</title>
        <authorList>
            <person name="Yamashiro T."/>
            <person name="Shiraishi A."/>
            <person name="Satake H."/>
            <person name="Nakayama K."/>
        </authorList>
    </citation>
    <scope>NUCLEOTIDE SEQUENCE</scope>
</reference>
<dbReference type="AlphaFoldDB" id="A0A699RNU9"/>
<dbReference type="EMBL" id="BKCJ011114019">
    <property type="protein sequence ID" value="GFC88150.1"/>
    <property type="molecule type" value="Genomic_DNA"/>
</dbReference>
<organism evidence="1">
    <name type="scientific">Tanacetum cinerariifolium</name>
    <name type="common">Dalmatian daisy</name>
    <name type="synonym">Chrysanthemum cinerariifolium</name>
    <dbReference type="NCBI Taxonomy" id="118510"/>
    <lineage>
        <taxon>Eukaryota</taxon>
        <taxon>Viridiplantae</taxon>
        <taxon>Streptophyta</taxon>
        <taxon>Embryophyta</taxon>
        <taxon>Tracheophyta</taxon>
        <taxon>Spermatophyta</taxon>
        <taxon>Magnoliopsida</taxon>
        <taxon>eudicotyledons</taxon>
        <taxon>Gunneridae</taxon>
        <taxon>Pentapetalae</taxon>
        <taxon>asterids</taxon>
        <taxon>campanulids</taxon>
        <taxon>Asterales</taxon>
        <taxon>Asteraceae</taxon>
        <taxon>Asteroideae</taxon>
        <taxon>Anthemideae</taxon>
        <taxon>Anthemidinae</taxon>
        <taxon>Tanacetum</taxon>
    </lineage>
</organism>
<name>A0A699RNU9_TANCI</name>
<proteinExistence type="predicted"/>
<sequence>MSHGFGSKCTWGGRERVLVLFRCTEGVQEGCMGVIGFGGKISC</sequence>
<protein>
    <submittedName>
        <fullName evidence="1">Uncharacterized protein</fullName>
    </submittedName>
</protein>
<evidence type="ECO:0000313" key="1">
    <source>
        <dbReference type="EMBL" id="GFC88150.1"/>
    </source>
</evidence>
<feature type="non-terminal residue" evidence="1">
    <location>
        <position position="43"/>
    </location>
</feature>
<gene>
    <name evidence="1" type="ORF">Tci_860120</name>
</gene>
<comment type="caution">
    <text evidence="1">The sequence shown here is derived from an EMBL/GenBank/DDBJ whole genome shotgun (WGS) entry which is preliminary data.</text>
</comment>
<accession>A0A699RNU9</accession>